<accession>A0ABY6Q660</accession>
<reference evidence="3 4" key="1">
    <citation type="submission" date="2019-02" db="EMBL/GenBank/DDBJ databases">
        <title>Halieaceae_genomes.</title>
        <authorList>
            <person name="Li S.-H."/>
        </authorList>
    </citation>
    <scope>NUCLEOTIDE SEQUENCE [LARGE SCALE GENOMIC DNA]</scope>
    <source>
        <strain evidence="3 4">JH123</strain>
    </source>
</reference>
<protein>
    <submittedName>
        <fullName evidence="3">Arsenate reductase ArsC</fullName>
    </submittedName>
</protein>
<dbReference type="PANTHER" id="PTHR43428:SF1">
    <property type="entry name" value="ARSENATE REDUCTASE"/>
    <property type="match status" value="1"/>
</dbReference>
<gene>
    <name evidence="3" type="ORF">E0F26_03785</name>
</gene>
<dbReference type="PANTHER" id="PTHR43428">
    <property type="entry name" value="ARSENATE REDUCTASE"/>
    <property type="match status" value="1"/>
</dbReference>
<dbReference type="SUPFAM" id="SSF52788">
    <property type="entry name" value="Phosphotyrosine protein phosphatases I"/>
    <property type="match status" value="1"/>
</dbReference>
<sequence length="142" mass="15770">MEKRSKILFVCTHNRCRSVLGEVIANARHGDVFEAFSAGSAPVGEVHPLTLQYLKARGLPTDGLVSQSWQDFSDQHLDLVITVCDSAANEACPLWMGETPRLHWGMPDPSRVEGPEHKVQQAFFDVMDALNEKLLELRLSGV</sequence>
<evidence type="ECO:0000313" key="3">
    <source>
        <dbReference type="EMBL" id="UZP73918.1"/>
    </source>
</evidence>
<dbReference type="RefSeq" id="WP_279242720.1">
    <property type="nucleotide sequence ID" value="NZ_CP036501.1"/>
</dbReference>
<dbReference type="InterPro" id="IPR023485">
    <property type="entry name" value="Ptyr_pPase"/>
</dbReference>
<dbReference type="Pfam" id="PF01451">
    <property type="entry name" value="LMWPc"/>
    <property type="match status" value="1"/>
</dbReference>
<name>A0ABY6Q660_9GAMM</name>
<keyword evidence="1" id="KW-0059">Arsenical resistance</keyword>
<dbReference type="Gene3D" id="3.40.50.2300">
    <property type="match status" value="1"/>
</dbReference>
<evidence type="ECO:0000259" key="2">
    <source>
        <dbReference type="SMART" id="SM00226"/>
    </source>
</evidence>
<dbReference type="SMART" id="SM00226">
    <property type="entry name" value="LMWPc"/>
    <property type="match status" value="1"/>
</dbReference>
<feature type="domain" description="Phosphotyrosine protein phosphatase I" evidence="2">
    <location>
        <begin position="5"/>
        <end position="140"/>
    </location>
</feature>
<organism evidence="3 4">
    <name type="scientific">Candidatus Paraluminiphilus aquimaris</name>
    <dbReference type="NCBI Taxonomy" id="2518994"/>
    <lineage>
        <taxon>Bacteria</taxon>
        <taxon>Pseudomonadati</taxon>
        <taxon>Pseudomonadota</taxon>
        <taxon>Gammaproteobacteria</taxon>
        <taxon>Cellvibrionales</taxon>
        <taxon>Halieaceae</taxon>
        <taxon>Candidatus Paraluminiphilus</taxon>
    </lineage>
</organism>
<dbReference type="CDD" id="cd16345">
    <property type="entry name" value="LMWP_ArsC"/>
    <property type="match status" value="1"/>
</dbReference>
<evidence type="ECO:0000256" key="1">
    <source>
        <dbReference type="ARBA" id="ARBA00022849"/>
    </source>
</evidence>
<dbReference type="InterPro" id="IPR036196">
    <property type="entry name" value="Ptyr_pPase_sf"/>
</dbReference>
<dbReference type="Proteomes" id="UP001317963">
    <property type="component" value="Chromosome"/>
</dbReference>
<proteinExistence type="predicted"/>
<evidence type="ECO:0000313" key="4">
    <source>
        <dbReference type="Proteomes" id="UP001317963"/>
    </source>
</evidence>
<keyword evidence="4" id="KW-1185">Reference proteome</keyword>
<dbReference type="EMBL" id="CP036501">
    <property type="protein sequence ID" value="UZP73918.1"/>
    <property type="molecule type" value="Genomic_DNA"/>
</dbReference>